<organism evidence="1 2">
    <name type="scientific">Hoylesella loescheii DSM 19665 = JCM 12249 = ATCC 15930</name>
    <dbReference type="NCBI Taxonomy" id="1122985"/>
    <lineage>
        <taxon>Bacteria</taxon>
        <taxon>Pseudomonadati</taxon>
        <taxon>Bacteroidota</taxon>
        <taxon>Bacteroidia</taxon>
        <taxon>Bacteroidales</taxon>
        <taxon>Prevotellaceae</taxon>
        <taxon>Hoylesella</taxon>
    </lineage>
</organism>
<evidence type="ECO:0000313" key="2">
    <source>
        <dbReference type="Proteomes" id="UP000027442"/>
    </source>
</evidence>
<dbReference type="RefSeq" id="WP_018967405.1">
    <property type="nucleotide sequence ID" value="NZ_KB899214.1"/>
</dbReference>
<dbReference type="Gene3D" id="1.10.260.40">
    <property type="entry name" value="lambda repressor-like DNA-binding domains"/>
    <property type="match status" value="1"/>
</dbReference>
<protein>
    <submittedName>
        <fullName evidence="1">Uncharacterized protein</fullName>
    </submittedName>
</protein>
<dbReference type="PATRIC" id="fig|1122985.7.peg.2311"/>
<gene>
    <name evidence="1" type="ORF">HMPREF1991_02230</name>
</gene>
<dbReference type="InterPro" id="IPR010982">
    <property type="entry name" value="Lambda_DNA-bd_dom_sf"/>
</dbReference>
<dbReference type="HOGENOM" id="CLU_183764_0_0_10"/>
<dbReference type="EMBL" id="JNGW01000096">
    <property type="protein sequence ID" value="KDR51717.1"/>
    <property type="molecule type" value="Genomic_DNA"/>
</dbReference>
<sequence>MSSPRAYSQDTLAIMERFFAAFSACVEQGLIRTAKDFCETNNIARPHFYAQRKHRGRGFFEAGWLSLLVRDYGVSANWLLTGKGTMFVQ</sequence>
<dbReference type="GO" id="GO:0003677">
    <property type="term" value="F:DNA binding"/>
    <property type="evidence" value="ECO:0007669"/>
    <property type="project" value="InterPro"/>
</dbReference>
<keyword evidence="2" id="KW-1185">Reference proteome</keyword>
<dbReference type="Proteomes" id="UP000027442">
    <property type="component" value="Unassembled WGS sequence"/>
</dbReference>
<proteinExistence type="predicted"/>
<accession>A0A069QGD6</accession>
<name>A0A069QGD6_HOYLO</name>
<comment type="caution">
    <text evidence="1">The sequence shown here is derived from an EMBL/GenBank/DDBJ whole genome shotgun (WGS) entry which is preliminary data.</text>
</comment>
<dbReference type="eggNOG" id="ENOG5033IFR">
    <property type="taxonomic scope" value="Bacteria"/>
</dbReference>
<evidence type="ECO:0000313" key="1">
    <source>
        <dbReference type="EMBL" id="KDR51717.1"/>
    </source>
</evidence>
<reference evidence="1 2" key="1">
    <citation type="submission" date="2013-08" db="EMBL/GenBank/DDBJ databases">
        <authorList>
            <person name="Weinstock G."/>
            <person name="Sodergren E."/>
            <person name="Wylie T."/>
            <person name="Fulton L."/>
            <person name="Fulton R."/>
            <person name="Fronick C."/>
            <person name="O'Laughlin M."/>
            <person name="Godfrey J."/>
            <person name="Miner T."/>
            <person name="Herter B."/>
            <person name="Appelbaum E."/>
            <person name="Cordes M."/>
            <person name="Lek S."/>
            <person name="Wollam A."/>
            <person name="Pepin K.H."/>
            <person name="Palsikar V.B."/>
            <person name="Mitreva M."/>
            <person name="Wilson R.K."/>
        </authorList>
    </citation>
    <scope>NUCLEOTIDE SEQUENCE [LARGE SCALE GENOMIC DNA]</scope>
    <source>
        <strain evidence="1 2">ATCC 15930</strain>
    </source>
</reference>
<dbReference type="AlphaFoldDB" id="A0A069QGD6"/>